<dbReference type="Pfam" id="PF07690">
    <property type="entry name" value="MFS_1"/>
    <property type="match status" value="1"/>
</dbReference>
<feature type="transmembrane region" description="Helical" evidence="7">
    <location>
        <begin position="298"/>
        <end position="319"/>
    </location>
</feature>
<feature type="transmembrane region" description="Helical" evidence="7">
    <location>
        <begin position="267"/>
        <end position="286"/>
    </location>
</feature>
<dbReference type="InterPro" id="IPR020846">
    <property type="entry name" value="MFS_dom"/>
</dbReference>
<dbReference type="GO" id="GO:0005886">
    <property type="term" value="C:plasma membrane"/>
    <property type="evidence" value="ECO:0007669"/>
    <property type="project" value="UniProtKB-SubCell"/>
</dbReference>
<accession>A0A402BJX4</accession>
<evidence type="ECO:0000259" key="8">
    <source>
        <dbReference type="PROSITE" id="PS50850"/>
    </source>
</evidence>
<dbReference type="RefSeq" id="WP_161982670.1">
    <property type="nucleotide sequence ID" value="NZ_BIFT01000002.1"/>
</dbReference>
<name>A0A402BJX4_9CHLR</name>
<evidence type="ECO:0000256" key="2">
    <source>
        <dbReference type="ARBA" id="ARBA00007520"/>
    </source>
</evidence>
<dbReference type="InterPro" id="IPR001958">
    <property type="entry name" value="Tet-R_TetA/multi-R_MdtG-like"/>
</dbReference>
<feature type="transmembrane region" description="Helical" evidence="7">
    <location>
        <begin position="233"/>
        <end position="255"/>
    </location>
</feature>
<evidence type="ECO:0000256" key="6">
    <source>
        <dbReference type="ARBA" id="ARBA00023136"/>
    </source>
</evidence>
<evidence type="ECO:0000256" key="3">
    <source>
        <dbReference type="ARBA" id="ARBA00022448"/>
    </source>
</evidence>
<gene>
    <name evidence="9" type="ORF">KDA_71330</name>
</gene>
<dbReference type="PANTHER" id="PTHR23504:SF15">
    <property type="entry name" value="MAJOR FACILITATOR SUPERFAMILY (MFS) PROFILE DOMAIN-CONTAINING PROTEIN"/>
    <property type="match status" value="1"/>
</dbReference>
<comment type="similarity">
    <text evidence="2">Belongs to the major facilitator superfamily. TCR/Tet family.</text>
</comment>
<keyword evidence="6 7" id="KW-0472">Membrane</keyword>
<keyword evidence="10" id="KW-1185">Reference proteome</keyword>
<dbReference type="PROSITE" id="PS50850">
    <property type="entry name" value="MFS"/>
    <property type="match status" value="1"/>
</dbReference>
<protein>
    <submittedName>
        <fullName evidence="9">Tetracycline resistance MFS efflux pump</fullName>
    </submittedName>
</protein>
<feature type="domain" description="Major facilitator superfamily (MFS) profile" evidence="8">
    <location>
        <begin position="22"/>
        <end position="413"/>
    </location>
</feature>
<feature type="transmembrane region" description="Helical" evidence="7">
    <location>
        <begin position="368"/>
        <end position="385"/>
    </location>
</feature>
<proteinExistence type="inferred from homology"/>
<dbReference type="AlphaFoldDB" id="A0A402BJX4"/>
<comment type="subcellular location">
    <subcellularLocation>
        <location evidence="1">Cell membrane</location>
        <topology evidence="1">Multi-pass membrane protein</topology>
    </subcellularLocation>
</comment>
<keyword evidence="3" id="KW-0813">Transport</keyword>
<dbReference type="InterPro" id="IPR005829">
    <property type="entry name" value="Sugar_transporter_CS"/>
</dbReference>
<feature type="transmembrane region" description="Helical" evidence="7">
    <location>
        <begin position="325"/>
        <end position="347"/>
    </location>
</feature>
<keyword evidence="5 7" id="KW-1133">Transmembrane helix</keyword>
<dbReference type="Gene3D" id="1.20.1250.20">
    <property type="entry name" value="MFS general substrate transporter like domains"/>
    <property type="match status" value="1"/>
</dbReference>
<feature type="transmembrane region" description="Helical" evidence="7">
    <location>
        <begin position="391"/>
        <end position="412"/>
    </location>
</feature>
<sequence>MSTAKIPSSTQEGKKPTPKRRAIIFLAIVSFLNTVGFTIVGPVTPFMTRQYISNGNDLALTVAWMLSIYGICQLIAAPGLGLLSDRYGRRPVLFACLIGSAIGYLLFGLGGALWILFLSRIIDGLTGGNFSVLFAYVADITEPEERGAYFGIFGGISGVGFILGPAIGGLLAGISYSTPFFVAAAVTALNLLWGFFFLPESLKKEHRITAIRVRDLNPLSQLGTVFKIANLRWLLLAAFFYAFPFASLQANLTILMKDSLGWNPTQAGLVATLVGVVDILAQGVLLGKLLPIFGDVKLSIGSLILVAISYILLGAVAIIASPLILIAGVILFAGAGGLVENGLRGLTSQAVGPSQQGLVGGAGQSMQSLAMIVGPIVGGIFYAQFGHASPYWSGASIIGLAILCIVLALPALRAHRAKTGAELTPDLSKVET</sequence>
<dbReference type="InterPro" id="IPR036259">
    <property type="entry name" value="MFS_trans_sf"/>
</dbReference>
<evidence type="ECO:0000256" key="5">
    <source>
        <dbReference type="ARBA" id="ARBA00022989"/>
    </source>
</evidence>
<feature type="transmembrane region" description="Helical" evidence="7">
    <location>
        <begin position="61"/>
        <end position="80"/>
    </location>
</feature>
<evidence type="ECO:0000313" key="9">
    <source>
        <dbReference type="EMBL" id="GCE31649.1"/>
    </source>
</evidence>
<comment type="caution">
    <text evidence="9">The sequence shown here is derived from an EMBL/GenBank/DDBJ whole genome shotgun (WGS) entry which is preliminary data.</text>
</comment>
<evidence type="ECO:0000256" key="4">
    <source>
        <dbReference type="ARBA" id="ARBA00022692"/>
    </source>
</evidence>
<evidence type="ECO:0000256" key="7">
    <source>
        <dbReference type="SAM" id="Phobius"/>
    </source>
</evidence>
<dbReference type="InterPro" id="IPR011701">
    <property type="entry name" value="MFS"/>
</dbReference>
<reference evidence="10" key="1">
    <citation type="submission" date="2018-12" db="EMBL/GenBank/DDBJ databases">
        <title>Tengunoibacter tsumagoiensis gen. nov., sp. nov., Dictyobacter kobayashii sp. nov., D. alpinus sp. nov., and D. joshuensis sp. nov. and description of Dictyobacteraceae fam. nov. within the order Ktedonobacterales isolated from Tengu-no-mugimeshi.</title>
        <authorList>
            <person name="Wang C.M."/>
            <person name="Zheng Y."/>
            <person name="Sakai Y."/>
            <person name="Toyoda A."/>
            <person name="Minakuchi Y."/>
            <person name="Abe K."/>
            <person name="Yokota A."/>
            <person name="Yabe S."/>
        </authorList>
    </citation>
    <scope>NUCLEOTIDE SEQUENCE [LARGE SCALE GENOMIC DNA]</scope>
    <source>
        <strain evidence="10">Uno16</strain>
    </source>
</reference>
<evidence type="ECO:0000313" key="10">
    <source>
        <dbReference type="Proteomes" id="UP000287171"/>
    </source>
</evidence>
<dbReference type="GO" id="GO:0022857">
    <property type="term" value="F:transmembrane transporter activity"/>
    <property type="evidence" value="ECO:0007669"/>
    <property type="project" value="InterPro"/>
</dbReference>
<dbReference type="EMBL" id="BIFT01000002">
    <property type="protein sequence ID" value="GCE31649.1"/>
    <property type="molecule type" value="Genomic_DNA"/>
</dbReference>
<feature type="transmembrane region" description="Helical" evidence="7">
    <location>
        <begin position="21"/>
        <end position="41"/>
    </location>
</feature>
<dbReference type="PROSITE" id="PS00216">
    <property type="entry name" value="SUGAR_TRANSPORT_1"/>
    <property type="match status" value="1"/>
</dbReference>
<dbReference type="PRINTS" id="PR01035">
    <property type="entry name" value="TCRTETA"/>
</dbReference>
<dbReference type="Proteomes" id="UP000287171">
    <property type="component" value="Unassembled WGS sequence"/>
</dbReference>
<feature type="transmembrane region" description="Helical" evidence="7">
    <location>
        <begin position="180"/>
        <end position="198"/>
    </location>
</feature>
<feature type="transmembrane region" description="Helical" evidence="7">
    <location>
        <begin position="150"/>
        <end position="174"/>
    </location>
</feature>
<dbReference type="SUPFAM" id="SSF103473">
    <property type="entry name" value="MFS general substrate transporter"/>
    <property type="match status" value="1"/>
</dbReference>
<dbReference type="PANTHER" id="PTHR23504">
    <property type="entry name" value="MAJOR FACILITATOR SUPERFAMILY DOMAIN-CONTAINING PROTEIN 10"/>
    <property type="match status" value="1"/>
</dbReference>
<feature type="transmembrane region" description="Helical" evidence="7">
    <location>
        <begin position="121"/>
        <end position="138"/>
    </location>
</feature>
<keyword evidence="4 7" id="KW-0812">Transmembrane</keyword>
<evidence type="ECO:0000256" key="1">
    <source>
        <dbReference type="ARBA" id="ARBA00004651"/>
    </source>
</evidence>
<feature type="transmembrane region" description="Helical" evidence="7">
    <location>
        <begin position="92"/>
        <end position="115"/>
    </location>
</feature>
<organism evidence="9 10">
    <name type="scientific">Dictyobacter alpinus</name>
    <dbReference type="NCBI Taxonomy" id="2014873"/>
    <lineage>
        <taxon>Bacteria</taxon>
        <taxon>Bacillati</taxon>
        <taxon>Chloroflexota</taxon>
        <taxon>Ktedonobacteria</taxon>
        <taxon>Ktedonobacterales</taxon>
        <taxon>Dictyobacteraceae</taxon>
        <taxon>Dictyobacter</taxon>
    </lineage>
</organism>